<name>A0AAF0FCF3_9BASI</name>
<dbReference type="Pfam" id="PF14566">
    <property type="entry name" value="PTPlike_phytase"/>
    <property type="match status" value="3"/>
</dbReference>
<reference evidence="2" key="1">
    <citation type="submission" date="2023-02" db="EMBL/GenBank/DDBJ databases">
        <title>Mating type loci evolution in Malassezia.</title>
        <authorList>
            <person name="Coelho M.A."/>
        </authorList>
    </citation>
    <scope>NUCLEOTIDE SEQUENCE</scope>
    <source>
        <strain evidence="2">CBS 14136</strain>
    </source>
</reference>
<dbReference type="Proteomes" id="UP001214628">
    <property type="component" value="Chromosome 1"/>
</dbReference>
<dbReference type="EMBL" id="CP118375">
    <property type="protein sequence ID" value="WFD42202.1"/>
    <property type="molecule type" value="Genomic_DNA"/>
</dbReference>
<evidence type="ECO:0000256" key="1">
    <source>
        <dbReference type="SAM" id="MobiDB-lite"/>
    </source>
</evidence>
<protein>
    <recommendedName>
        <fullName evidence="4">Inositol hexakisphosphate-domain-containing protein</fullName>
    </recommendedName>
</protein>
<feature type="region of interest" description="Disordered" evidence="1">
    <location>
        <begin position="1315"/>
        <end position="1353"/>
    </location>
</feature>
<evidence type="ECO:0000313" key="3">
    <source>
        <dbReference type="Proteomes" id="UP001214628"/>
    </source>
</evidence>
<sequence>MSIPGLICAQNERNVVRDRRGSVLSRGLVLKVDQRQHPSQQEHLAGMLNLQGAPCFRAAEGGLGVYGLAQPTTFGIKTVLSLLHCQPDAGEAGKELMHCVWVCTREEPVIYVGDRPLVLREAHKPKESLNLSDRAENLESIEKRLKIDILAEAKRWNGLLLVHEEHASTGELVPTWVAVQDRDVCTMREVWKWMQDDGWRVQYKRLPIARDQPLEHNYLDAYTQVIKGVDPRNTCFVTNCGAGVWRTTFAMIAAVIVRRRQLMLRTHHDPFDEEPDVSLESSQNERSILLRAPTSGLAHSMRQMQDSMAQNQSLLRLVNVLTESLSMRDTRAAIAELVAQPVLLESLRQANSGGYNIILQLCGLLDEGRECKSIVDMAIDSCQDVINIRESILANRLCYSTAAMDEEQAQGHLARAGKSLEVYYFLIAFASYVQQSRTAVFEHRFVDWLKHRVEIWRGIQRIRTLHQHLSLFDPVADLSDISKNDAGNLAARTDAVSKRFGEVAGQGAQVTGDEFSHFVVHNRSGTVLHSGLLLKRDVWREFFEIGPQTAVGGVVNFRRVPETNLFGTGQPSVDGIHNLLDSVLKQMLPSPDSLKIVTWINLREEPLVYVRGKPYCLRRRELSLRNMKNYSGITPERLLLLENRLQQDVIAELKSSDGKLLLHTETEDGTVVPLWEDASPDDIATVQQVMDTVSGSLPADVQLVFRRIPITAEKSLELPDVMDLLSTILDAYQETSPIIVNCQLGRGRTTLVSVYILLIERWIQYVRPESDRCLLLPLPGSAPNGEDRSQRQSYHVTNSLLRVIPNGQEVKRVVDDCIDQCSTILNLRRTIEDARLAALDAPSDAERNRHINSGIRSLQRYAHLLLFQAYLQTIKPETMFSNTFERFVKRQPVLATISKDLDKMDIATITPLRKMEVGKGMALRDEVDEVVQNRSGDILGAQTILKSDFFSGILKAGLPLHVEGMPNLRGVSPLVELGAMSEPPSHNDLPTAHETWGCGMPTVEGLRRGLTRMGAGPNGHERTVWTNLREEPVLYVNGRPHVLRLADQPLTNVEATGVTTDVVERIERTLKRDLIKEAHQHGGRVLLHDEVQTEQGDFETIPLWETVEEENILTPREVYELVQSEGFRVNYARVAITDEQAPVPQVFSQIEDRVQTAIDTKAMTVFNCQMGRGRTTSGMIIAALIVSIDHYGNHMLENQAIHRFTKASALEDEQTLREEDLLMQGEYRCILQLVGVLSNGTLAKALTDRVIDRMETIQNLRKAILLMKLRADNAEPNSARQKQMRHVYHNYLARYGYLIAFAAYLIDRLQAQQSYERDDDGASSSGMRTPSRQRRSSSVTDHEHPNPMSLSMSMSMSMSMGYAPLHDRDYPTFRQWLEKRREIRGVLERAVQE</sequence>
<proteinExistence type="predicted"/>
<evidence type="ECO:0000313" key="2">
    <source>
        <dbReference type="EMBL" id="WFD42202.1"/>
    </source>
</evidence>
<dbReference type="SUPFAM" id="SSF52799">
    <property type="entry name" value="(Phosphotyrosine protein) phosphatases II"/>
    <property type="match status" value="3"/>
</dbReference>
<evidence type="ECO:0008006" key="4">
    <source>
        <dbReference type="Google" id="ProtNLM"/>
    </source>
</evidence>
<dbReference type="SMART" id="SM01301">
    <property type="entry name" value="PTPlike_phytase"/>
    <property type="match status" value="3"/>
</dbReference>
<accession>A0AAF0FCF3</accession>
<keyword evidence="3" id="KW-1185">Reference proteome</keyword>
<gene>
    <name evidence="2" type="ORF">MPSI1_000842</name>
</gene>
<dbReference type="InterPro" id="IPR029021">
    <property type="entry name" value="Prot-tyrosine_phosphatase-like"/>
</dbReference>
<dbReference type="Gene3D" id="3.90.190.10">
    <property type="entry name" value="Protein tyrosine phosphatase superfamily"/>
    <property type="match status" value="3"/>
</dbReference>
<organism evidence="2 3">
    <name type="scientific">Malassezia psittaci</name>
    <dbReference type="NCBI Taxonomy" id="1821823"/>
    <lineage>
        <taxon>Eukaryota</taxon>
        <taxon>Fungi</taxon>
        <taxon>Dikarya</taxon>
        <taxon>Basidiomycota</taxon>
        <taxon>Ustilaginomycotina</taxon>
        <taxon>Malasseziomycetes</taxon>
        <taxon>Malasseziales</taxon>
        <taxon>Malasseziaceae</taxon>
        <taxon>Malassezia</taxon>
    </lineage>
</organism>
<dbReference type="PANTHER" id="PTHR23339">
    <property type="entry name" value="TYROSINE SPECIFIC PROTEIN PHOSPHATASE AND DUAL SPECIFICITY PROTEIN PHOSPHATASE"/>
    <property type="match status" value="1"/>
</dbReference>
<dbReference type="InterPro" id="IPR050561">
    <property type="entry name" value="PTP"/>
</dbReference>
<dbReference type="CDD" id="cd14496">
    <property type="entry name" value="PTP_paladin"/>
    <property type="match status" value="1"/>
</dbReference>